<feature type="zinc finger region" description="C3H1-type" evidence="1">
    <location>
        <begin position="7"/>
        <end position="29"/>
    </location>
</feature>
<feature type="compositionally biased region" description="Basic and acidic residues" evidence="2">
    <location>
        <begin position="391"/>
        <end position="404"/>
    </location>
</feature>
<accession>A0A0L8GC93</accession>
<dbReference type="STRING" id="37653.A0A0L8GC93"/>
<dbReference type="SMART" id="SM00356">
    <property type="entry name" value="ZnF_C3H1"/>
    <property type="match status" value="2"/>
</dbReference>
<feature type="domain" description="C3H1-type" evidence="3">
    <location>
        <begin position="7"/>
        <end position="29"/>
    </location>
</feature>
<proteinExistence type="predicted"/>
<dbReference type="OrthoDB" id="5395350at2759"/>
<evidence type="ECO:0000256" key="2">
    <source>
        <dbReference type="SAM" id="MobiDB-lite"/>
    </source>
</evidence>
<sequence>MAQFGDDCYFYYYSSCAKGDNCPYRHCPEALGNEVICTNWRKGSCYRNGCMFRHMDIKIDRSCIPCYWESQPSGCTKQHCVFKHYLEKDEFGTAKPTKAPSDKKDIVKNILKTNSPEPAEKIVPQKVEPVVVNPLEESDQESSPLIKKVSPEEKPLEEKKRVNALKRLGPKFEELKDPKILCIDPKLIDQLKKGKNINNNNNTSLNIKEEKPTRRVVQSSKTIVPTSVTKVANRNTKLFQSLVSTDSLNNAEDNSDCESTESEDSELNFKVKTLAEIRAAKNMEKNSKNKEAVCNLRESRSSQAEKPKLKQTRQIYVPPAVRQQSDLKDNRNGAEHKEPLEKVKIQKIASKNVKVEVLNVQNSVKPELDFVGEIRVKSFAEIMEEKRLRAKRNEETGGKVDKNQLSDSKSTYTAPKVPTLAQWTRKRSAMPVKQSLESDKTNELSPEKKHISSNSLPCTSDSRLKNIISVAQDKLKQTVTDRLPSDKTTDDSSNIPSTDSIGNLPKTGNDIKLENSLHIETEEMKSPQTVVTNSLDLHSPTHLNDDSFLKDDDDLKDVTENLTEANSTEDDDDVLRQLEEMLASQ</sequence>
<feature type="region of interest" description="Disordered" evidence="2">
    <location>
        <begin position="478"/>
        <end position="509"/>
    </location>
</feature>
<protein>
    <recommendedName>
        <fullName evidence="3">C3H1-type domain-containing protein</fullName>
    </recommendedName>
</protein>
<dbReference type="PANTHER" id="PTHR15725">
    <property type="entry name" value="ZN-FINGER, C-X8-C-X5-C-X3-H TYPE-CONTAINING"/>
    <property type="match status" value="1"/>
</dbReference>
<feature type="region of interest" description="Disordered" evidence="2">
    <location>
        <begin position="283"/>
        <end position="340"/>
    </location>
</feature>
<dbReference type="EMBL" id="KQ422575">
    <property type="protein sequence ID" value="KOF74636.1"/>
    <property type="molecule type" value="Genomic_DNA"/>
</dbReference>
<feature type="compositionally biased region" description="Basic and acidic residues" evidence="2">
    <location>
        <begin position="283"/>
        <end position="308"/>
    </location>
</feature>
<dbReference type="GO" id="GO:0008270">
    <property type="term" value="F:zinc ion binding"/>
    <property type="evidence" value="ECO:0007669"/>
    <property type="project" value="UniProtKB-KW"/>
</dbReference>
<keyword evidence="1" id="KW-0862">Zinc</keyword>
<dbReference type="PROSITE" id="PS50103">
    <property type="entry name" value="ZF_C3H1"/>
    <property type="match status" value="2"/>
</dbReference>
<dbReference type="InterPro" id="IPR041686">
    <property type="entry name" value="Znf-CCCH_3"/>
</dbReference>
<dbReference type="EMBL" id="KQ422575">
    <property type="protein sequence ID" value="KOF74635.1"/>
    <property type="molecule type" value="Genomic_DNA"/>
</dbReference>
<name>A0A0L8GC93_OCTBM</name>
<dbReference type="PANTHER" id="PTHR15725:SF14">
    <property type="entry name" value="ZINC FINGER CCCH DOMAIN-CONTAINING PROTEIN 11A"/>
    <property type="match status" value="1"/>
</dbReference>
<dbReference type="AlphaFoldDB" id="A0A0L8GC93"/>
<feature type="compositionally biased region" description="Basic and acidic residues" evidence="2">
    <location>
        <begin position="436"/>
        <end position="450"/>
    </location>
</feature>
<evidence type="ECO:0000313" key="4">
    <source>
        <dbReference type="EMBL" id="KOF74636.1"/>
    </source>
</evidence>
<dbReference type="KEGG" id="obi:106877778"/>
<feature type="compositionally biased region" description="Polar residues" evidence="2">
    <location>
        <begin position="491"/>
        <end position="501"/>
    </location>
</feature>
<feature type="compositionally biased region" description="Polar residues" evidence="2">
    <location>
        <begin position="526"/>
        <end position="536"/>
    </location>
</feature>
<dbReference type="Gene3D" id="4.10.1000.10">
    <property type="entry name" value="Zinc finger, CCCH-type"/>
    <property type="match status" value="1"/>
</dbReference>
<reference evidence="4" key="1">
    <citation type="submission" date="2015-07" db="EMBL/GenBank/DDBJ databases">
        <title>MeaNS - Measles Nucleotide Surveillance Program.</title>
        <authorList>
            <person name="Tran T."/>
            <person name="Druce J."/>
        </authorList>
    </citation>
    <scope>NUCLEOTIDE SEQUENCE</scope>
    <source>
        <strain evidence="4">UCB-OBI-ISO-001</strain>
        <tissue evidence="4">Gonad</tissue>
    </source>
</reference>
<feature type="region of interest" description="Disordered" evidence="2">
    <location>
        <begin position="522"/>
        <end position="550"/>
    </location>
</feature>
<keyword evidence="1" id="KW-0479">Metal-binding</keyword>
<dbReference type="InterPro" id="IPR000571">
    <property type="entry name" value="Znf_CCCH"/>
</dbReference>
<dbReference type="Pfam" id="PF15663">
    <property type="entry name" value="zf-CCCH_3"/>
    <property type="match status" value="1"/>
</dbReference>
<evidence type="ECO:0000256" key="1">
    <source>
        <dbReference type="PROSITE-ProRule" id="PRU00723"/>
    </source>
</evidence>
<feature type="domain" description="C3H1-type" evidence="3">
    <location>
        <begin position="31"/>
        <end position="57"/>
    </location>
</feature>
<feature type="zinc finger region" description="C3H1-type" evidence="1">
    <location>
        <begin position="31"/>
        <end position="57"/>
    </location>
</feature>
<feature type="compositionally biased region" description="Basic and acidic residues" evidence="2">
    <location>
        <begin position="325"/>
        <end position="340"/>
    </location>
</feature>
<keyword evidence="1" id="KW-0863">Zinc-finger</keyword>
<gene>
    <name evidence="4" type="ORF">OCBIM_22035848mg</name>
</gene>
<organism evidence="4">
    <name type="scientific">Octopus bimaculoides</name>
    <name type="common">California two-spotted octopus</name>
    <dbReference type="NCBI Taxonomy" id="37653"/>
    <lineage>
        <taxon>Eukaryota</taxon>
        <taxon>Metazoa</taxon>
        <taxon>Spiralia</taxon>
        <taxon>Lophotrochozoa</taxon>
        <taxon>Mollusca</taxon>
        <taxon>Cephalopoda</taxon>
        <taxon>Coleoidea</taxon>
        <taxon>Octopodiformes</taxon>
        <taxon>Octopoda</taxon>
        <taxon>Incirrata</taxon>
        <taxon>Octopodidae</taxon>
        <taxon>Octopus</taxon>
    </lineage>
</organism>
<evidence type="ECO:0000259" key="3">
    <source>
        <dbReference type="PROSITE" id="PS50103"/>
    </source>
</evidence>
<feature type="region of interest" description="Disordered" evidence="2">
    <location>
        <begin position="391"/>
        <end position="458"/>
    </location>
</feature>